<dbReference type="InterPro" id="IPR036249">
    <property type="entry name" value="Thioredoxin-like_sf"/>
</dbReference>
<keyword evidence="4" id="KW-0411">Iron-sulfur</keyword>
<evidence type="ECO:0000313" key="9">
    <source>
        <dbReference type="Proteomes" id="UP000283269"/>
    </source>
</evidence>
<keyword evidence="5" id="KW-0676">Redox-active center</keyword>
<dbReference type="InterPro" id="IPR036291">
    <property type="entry name" value="NAD(P)-bd_dom_sf"/>
</dbReference>
<dbReference type="InterPro" id="IPR002109">
    <property type="entry name" value="Glutaredoxin"/>
</dbReference>
<dbReference type="FunFam" id="3.40.30.10:FF:000005">
    <property type="entry name" value="Glutaredoxin 5"/>
    <property type="match status" value="1"/>
</dbReference>
<proteinExistence type="predicted"/>
<feature type="domain" description="Glutaredoxin" evidence="7">
    <location>
        <begin position="82"/>
        <end position="149"/>
    </location>
</feature>
<dbReference type="OrthoDB" id="5336600at2759"/>
<sequence length="374" mass="40840">ASSSLSGVGTDGLWFISHFSFASFILDRHHPQAMFRPALRSSLKSLHRAAPSTLLASRLVAYRCLSDDVRSKLQSAVKANPVVLFMKGTPAEPQCGFSRAVVQILDLHGVPPEKMQTYNVLADEELRSGIKEFSEWPTVPQIYVNGEFVGGCDILIGTFIIGAGTHVGAAVAAKLHENGYRVALGSRNPKQEGVNDAYFYVKVDVQNRESIEAAFDIVVEKLGPVNVVVYNAASVASPPDSEDFLSLPVEAYQDSTSIGIGAFIAAKKSLASFRSDLHKENPKSFIVTGNLLPFEHYSPPGWYTLGAQKALSGRFIATASQSYRSENIQFYFATLVSKEGSHPSPEEFAKGAQAHADVYWELINSKKQADWNHQ</sequence>
<dbReference type="STRING" id="93625.A0A409XUM4"/>
<evidence type="ECO:0000256" key="5">
    <source>
        <dbReference type="ARBA" id="ARBA00023284"/>
    </source>
</evidence>
<dbReference type="PANTHER" id="PTHR10293:SF16">
    <property type="entry name" value="GLUTAREDOXIN-RELATED PROTEIN 5, MITOCHONDRIAL"/>
    <property type="match status" value="1"/>
</dbReference>
<dbReference type="Proteomes" id="UP000283269">
    <property type="component" value="Unassembled WGS sequence"/>
</dbReference>
<protein>
    <recommendedName>
        <fullName evidence="6">Monothiol glutaredoxin-5, mitochondrial</fullName>
    </recommendedName>
</protein>
<keyword evidence="2" id="KW-0479">Metal-binding</keyword>
<reference evidence="8 9" key="1">
    <citation type="journal article" date="2018" name="Evol. Lett.">
        <title>Horizontal gene cluster transfer increased hallucinogenic mushroom diversity.</title>
        <authorList>
            <person name="Reynolds H.T."/>
            <person name="Vijayakumar V."/>
            <person name="Gluck-Thaler E."/>
            <person name="Korotkin H.B."/>
            <person name="Matheny P.B."/>
            <person name="Slot J.C."/>
        </authorList>
    </citation>
    <scope>NUCLEOTIDE SEQUENCE [LARGE SCALE GENOMIC DNA]</scope>
    <source>
        <strain evidence="8 9">2631</strain>
    </source>
</reference>
<dbReference type="AlphaFoldDB" id="A0A409XUM4"/>
<feature type="non-terminal residue" evidence="8">
    <location>
        <position position="1"/>
    </location>
</feature>
<dbReference type="GO" id="GO:0005759">
    <property type="term" value="C:mitochondrial matrix"/>
    <property type="evidence" value="ECO:0007669"/>
    <property type="project" value="TreeGrafter"/>
</dbReference>
<evidence type="ECO:0000313" key="8">
    <source>
        <dbReference type="EMBL" id="PPQ94428.1"/>
    </source>
</evidence>
<keyword evidence="1" id="KW-0001">2Fe-2S</keyword>
<dbReference type="InParanoid" id="A0A409XUM4"/>
<dbReference type="SUPFAM" id="SSF51735">
    <property type="entry name" value="NAD(P)-binding Rossmann-fold domains"/>
    <property type="match status" value="1"/>
</dbReference>
<gene>
    <name evidence="8" type="ORF">CVT25_002519</name>
</gene>
<dbReference type="Gene3D" id="3.40.50.720">
    <property type="entry name" value="NAD(P)-binding Rossmann-like Domain"/>
    <property type="match status" value="1"/>
</dbReference>
<dbReference type="CDD" id="cd03028">
    <property type="entry name" value="GRX_PICOT_like"/>
    <property type="match status" value="1"/>
</dbReference>
<dbReference type="Gene3D" id="3.40.30.10">
    <property type="entry name" value="Glutaredoxin"/>
    <property type="match status" value="1"/>
</dbReference>
<evidence type="ECO:0000256" key="3">
    <source>
        <dbReference type="ARBA" id="ARBA00023004"/>
    </source>
</evidence>
<dbReference type="InterPro" id="IPR002347">
    <property type="entry name" value="SDR_fam"/>
</dbReference>
<organism evidence="8 9">
    <name type="scientific">Psilocybe cyanescens</name>
    <dbReference type="NCBI Taxonomy" id="93625"/>
    <lineage>
        <taxon>Eukaryota</taxon>
        <taxon>Fungi</taxon>
        <taxon>Dikarya</taxon>
        <taxon>Basidiomycota</taxon>
        <taxon>Agaricomycotina</taxon>
        <taxon>Agaricomycetes</taxon>
        <taxon>Agaricomycetidae</taxon>
        <taxon>Agaricales</taxon>
        <taxon>Agaricineae</taxon>
        <taxon>Strophariaceae</taxon>
        <taxon>Psilocybe</taxon>
    </lineage>
</organism>
<dbReference type="InterPro" id="IPR033658">
    <property type="entry name" value="GRX_PICOT-like"/>
</dbReference>
<evidence type="ECO:0000256" key="6">
    <source>
        <dbReference type="ARBA" id="ARBA00067618"/>
    </source>
</evidence>
<dbReference type="PANTHER" id="PTHR10293">
    <property type="entry name" value="GLUTAREDOXIN FAMILY MEMBER"/>
    <property type="match status" value="1"/>
</dbReference>
<dbReference type="Pfam" id="PF13561">
    <property type="entry name" value="adh_short_C2"/>
    <property type="match status" value="1"/>
</dbReference>
<dbReference type="PROSITE" id="PS51354">
    <property type="entry name" value="GLUTAREDOXIN_2"/>
    <property type="match status" value="1"/>
</dbReference>
<accession>A0A409XUM4</accession>
<dbReference type="Pfam" id="PF00462">
    <property type="entry name" value="Glutaredoxin"/>
    <property type="match status" value="1"/>
</dbReference>
<evidence type="ECO:0000256" key="2">
    <source>
        <dbReference type="ARBA" id="ARBA00022723"/>
    </source>
</evidence>
<dbReference type="GO" id="GO:0051537">
    <property type="term" value="F:2 iron, 2 sulfur cluster binding"/>
    <property type="evidence" value="ECO:0007669"/>
    <property type="project" value="UniProtKB-KW"/>
</dbReference>
<evidence type="ECO:0000256" key="1">
    <source>
        <dbReference type="ARBA" id="ARBA00022714"/>
    </source>
</evidence>
<dbReference type="GO" id="GO:0044571">
    <property type="term" value="P:[2Fe-2S] cluster assembly"/>
    <property type="evidence" value="ECO:0007669"/>
    <property type="project" value="UniProtKB-ARBA"/>
</dbReference>
<comment type="caution">
    <text evidence="8">The sequence shown here is derived from an EMBL/GenBank/DDBJ whole genome shotgun (WGS) entry which is preliminary data.</text>
</comment>
<evidence type="ECO:0000259" key="7">
    <source>
        <dbReference type="Pfam" id="PF00462"/>
    </source>
</evidence>
<dbReference type="GO" id="GO:0046872">
    <property type="term" value="F:metal ion binding"/>
    <property type="evidence" value="ECO:0007669"/>
    <property type="project" value="UniProtKB-KW"/>
</dbReference>
<dbReference type="InterPro" id="IPR004480">
    <property type="entry name" value="Monothiol_GRX-rel"/>
</dbReference>
<evidence type="ECO:0000256" key="4">
    <source>
        <dbReference type="ARBA" id="ARBA00023014"/>
    </source>
</evidence>
<dbReference type="EMBL" id="NHYD01000343">
    <property type="protein sequence ID" value="PPQ94428.1"/>
    <property type="molecule type" value="Genomic_DNA"/>
</dbReference>
<keyword evidence="9" id="KW-1185">Reference proteome</keyword>
<dbReference type="GO" id="GO:0015036">
    <property type="term" value="F:disulfide oxidoreductase activity"/>
    <property type="evidence" value="ECO:0007669"/>
    <property type="project" value="UniProtKB-ARBA"/>
</dbReference>
<keyword evidence="3" id="KW-0408">Iron</keyword>
<dbReference type="SUPFAM" id="SSF52833">
    <property type="entry name" value="Thioredoxin-like"/>
    <property type="match status" value="1"/>
</dbReference>
<name>A0A409XUM4_PSICY</name>